<dbReference type="InterPro" id="IPR000055">
    <property type="entry name" value="Restrct_endonuc_typeI_TRD"/>
</dbReference>
<protein>
    <submittedName>
        <fullName evidence="5">Type I site-specific deoxyribonuclease</fullName>
        <ecNumber evidence="5">3.1.21.3</ecNumber>
    </submittedName>
</protein>
<feature type="domain" description="Type I restriction modification DNA specificity" evidence="4">
    <location>
        <begin position="24"/>
        <end position="199"/>
    </location>
</feature>
<evidence type="ECO:0000256" key="1">
    <source>
        <dbReference type="ARBA" id="ARBA00010923"/>
    </source>
</evidence>
<evidence type="ECO:0000256" key="3">
    <source>
        <dbReference type="ARBA" id="ARBA00023125"/>
    </source>
</evidence>
<evidence type="ECO:0000259" key="4">
    <source>
        <dbReference type="Pfam" id="PF01420"/>
    </source>
</evidence>
<dbReference type="EC" id="3.1.21.3" evidence="5"/>
<dbReference type="PANTHER" id="PTHR30408:SF12">
    <property type="entry name" value="TYPE I RESTRICTION ENZYME MJAVIII SPECIFICITY SUBUNIT"/>
    <property type="match status" value="1"/>
</dbReference>
<gene>
    <name evidence="5" type="primary">hsdS</name>
    <name evidence="5" type="ORF">S101258_03038</name>
</gene>
<name>A0A2S3U1U9_LACPN</name>
<dbReference type="Pfam" id="PF01420">
    <property type="entry name" value="Methylase_S"/>
    <property type="match status" value="1"/>
</dbReference>
<dbReference type="InterPro" id="IPR044946">
    <property type="entry name" value="Restrct_endonuc_typeI_TRD_sf"/>
</dbReference>
<keyword evidence="5" id="KW-0378">Hydrolase</keyword>
<evidence type="ECO:0000313" key="6">
    <source>
        <dbReference type="Proteomes" id="UP000236990"/>
    </source>
</evidence>
<dbReference type="GO" id="GO:0009035">
    <property type="term" value="F:type I site-specific deoxyribonuclease activity"/>
    <property type="evidence" value="ECO:0007669"/>
    <property type="project" value="UniProtKB-EC"/>
</dbReference>
<dbReference type="PANTHER" id="PTHR30408">
    <property type="entry name" value="TYPE-1 RESTRICTION ENZYME ECOKI SPECIFICITY PROTEIN"/>
    <property type="match status" value="1"/>
</dbReference>
<comment type="similarity">
    <text evidence="1">Belongs to the type-I restriction system S methylase family.</text>
</comment>
<proteinExistence type="inferred from homology"/>
<organism evidence="5 6">
    <name type="scientific">Lactiplantibacillus plantarum subsp. plantarum</name>
    <dbReference type="NCBI Taxonomy" id="337330"/>
    <lineage>
        <taxon>Bacteria</taxon>
        <taxon>Bacillati</taxon>
        <taxon>Bacillota</taxon>
        <taxon>Bacilli</taxon>
        <taxon>Lactobacillales</taxon>
        <taxon>Lactobacillaceae</taxon>
        <taxon>Lactiplantibacillus</taxon>
    </lineage>
</organism>
<dbReference type="EMBL" id="NKCZ01000125">
    <property type="protein sequence ID" value="POD82006.1"/>
    <property type="molecule type" value="Genomic_DNA"/>
</dbReference>
<dbReference type="AlphaFoldDB" id="A0A2S3U1U9"/>
<sequence length="216" mass="24690">MAIFFSLRCSQVFRLIGHILGTGTWEQRKLKEITSVIKDGTHGTHIEHYGAYLLSAKNILSNRIVYSKNDRQISINDFNKIYKGYSLNDGDFLLTIVGTIGRTAIYRQSKDKIAFQRSVAIIRGKEEIIDNYFLMFSFQLPTIKKILQRVTSISAQPGIYLRDLSNIEVWYPVISEQQKIIALLKNICNLIAANEQVPKLVIKIVKNFLANSLHLN</sequence>
<dbReference type="Proteomes" id="UP000236990">
    <property type="component" value="Unassembled WGS sequence"/>
</dbReference>
<dbReference type="InterPro" id="IPR052021">
    <property type="entry name" value="Type-I_RS_S_subunit"/>
</dbReference>
<comment type="caution">
    <text evidence="5">The sequence shown here is derived from an EMBL/GenBank/DDBJ whole genome shotgun (WGS) entry which is preliminary data.</text>
</comment>
<evidence type="ECO:0000313" key="5">
    <source>
        <dbReference type="EMBL" id="POD82006.1"/>
    </source>
</evidence>
<dbReference type="SUPFAM" id="SSF116734">
    <property type="entry name" value="DNA methylase specificity domain"/>
    <property type="match status" value="1"/>
</dbReference>
<accession>A0A2S3U1U9</accession>
<keyword evidence="3" id="KW-0238">DNA-binding</keyword>
<dbReference type="GO" id="GO:0003677">
    <property type="term" value="F:DNA binding"/>
    <property type="evidence" value="ECO:0007669"/>
    <property type="project" value="UniProtKB-KW"/>
</dbReference>
<reference evidence="5 6" key="1">
    <citation type="submission" date="2017-06" db="EMBL/GenBank/DDBJ databases">
        <title>Genome sequence of Lactobacillus plantarum subsp. plantarum strain SRCM101258.</title>
        <authorList>
            <person name="Cho S.H."/>
        </authorList>
    </citation>
    <scope>NUCLEOTIDE SEQUENCE [LARGE SCALE GENOMIC DNA]</scope>
    <source>
        <strain evidence="5 6">SRCM101258</strain>
    </source>
</reference>
<dbReference type="GO" id="GO:0009307">
    <property type="term" value="P:DNA restriction-modification system"/>
    <property type="evidence" value="ECO:0007669"/>
    <property type="project" value="UniProtKB-KW"/>
</dbReference>
<keyword evidence="2" id="KW-0680">Restriction system</keyword>
<dbReference type="Gene3D" id="3.90.220.20">
    <property type="entry name" value="DNA methylase specificity domains"/>
    <property type="match status" value="1"/>
</dbReference>
<evidence type="ECO:0000256" key="2">
    <source>
        <dbReference type="ARBA" id="ARBA00022747"/>
    </source>
</evidence>